<feature type="domain" description="DUF1549" evidence="4">
    <location>
        <begin position="154"/>
        <end position="360"/>
    </location>
</feature>
<organism evidence="7 8">
    <name type="scientific">Roseimaritima ulvae</name>
    <dbReference type="NCBI Taxonomy" id="980254"/>
    <lineage>
        <taxon>Bacteria</taxon>
        <taxon>Pseudomonadati</taxon>
        <taxon>Planctomycetota</taxon>
        <taxon>Planctomycetia</taxon>
        <taxon>Pirellulales</taxon>
        <taxon>Pirellulaceae</taxon>
        <taxon>Roseimaritima</taxon>
    </lineage>
</organism>
<keyword evidence="8" id="KW-1185">Reference proteome</keyword>
<gene>
    <name evidence="7" type="ORF">UC8_20670</name>
</gene>
<feature type="domain" description="DUF1553" evidence="5">
    <location>
        <begin position="486"/>
        <end position="742"/>
    </location>
</feature>
<evidence type="ECO:0000259" key="6">
    <source>
        <dbReference type="Pfam" id="PF07635"/>
    </source>
</evidence>
<dbReference type="AlphaFoldDB" id="A0A5B9R168"/>
<proteinExistence type="predicted"/>
<evidence type="ECO:0000313" key="8">
    <source>
        <dbReference type="Proteomes" id="UP000325286"/>
    </source>
</evidence>
<evidence type="ECO:0000256" key="1">
    <source>
        <dbReference type="SAM" id="Coils"/>
    </source>
</evidence>
<dbReference type="OrthoDB" id="127107at2"/>
<dbReference type="InterPro" id="IPR011444">
    <property type="entry name" value="DUF1549"/>
</dbReference>
<evidence type="ECO:0000256" key="3">
    <source>
        <dbReference type="SAM" id="SignalP"/>
    </source>
</evidence>
<dbReference type="GO" id="GO:0009055">
    <property type="term" value="F:electron transfer activity"/>
    <property type="evidence" value="ECO:0007669"/>
    <property type="project" value="InterPro"/>
</dbReference>
<feature type="domain" description="Cytochrome C Planctomycete-type" evidence="6">
    <location>
        <begin position="45"/>
        <end position="104"/>
    </location>
</feature>
<dbReference type="GO" id="GO:0020037">
    <property type="term" value="F:heme binding"/>
    <property type="evidence" value="ECO:0007669"/>
    <property type="project" value="InterPro"/>
</dbReference>
<dbReference type="SUPFAM" id="SSF46626">
    <property type="entry name" value="Cytochrome c"/>
    <property type="match status" value="1"/>
</dbReference>
<dbReference type="InterPro" id="IPR022655">
    <property type="entry name" value="DUF1553"/>
</dbReference>
<dbReference type="InterPro" id="IPR036909">
    <property type="entry name" value="Cyt_c-like_dom_sf"/>
</dbReference>
<keyword evidence="3" id="KW-0732">Signal</keyword>
<evidence type="ECO:0000313" key="7">
    <source>
        <dbReference type="EMBL" id="QEG40063.1"/>
    </source>
</evidence>
<keyword evidence="1" id="KW-0175">Coiled coil</keyword>
<evidence type="ECO:0000256" key="2">
    <source>
        <dbReference type="SAM" id="MobiDB-lite"/>
    </source>
</evidence>
<dbReference type="Proteomes" id="UP000325286">
    <property type="component" value="Chromosome"/>
</dbReference>
<dbReference type="KEGG" id="rul:UC8_20670"/>
<dbReference type="Pfam" id="PF07583">
    <property type="entry name" value="PSCyt2"/>
    <property type="match status" value="1"/>
</dbReference>
<dbReference type="EMBL" id="CP042914">
    <property type="protein sequence ID" value="QEG40063.1"/>
    <property type="molecule type" value="Genomic_DNA"/>
</dbReference>
<dbReference type="PANTHER" id="PTHR35889:SF3">
    <property type="entry name" value="F-BOX DOMAIN-CONTAINING PROTEIN"/>
    <property type="match status" value="1"/>
</dbReference>
<evidence type="ECO:0000259" key="4">
    <source>
        <dbReference type="Pfam" id="PF07583"/>
    </source>
</evidence>
<feature type="coiled-coil region" evidence="1">
    <location>
        <begin position="389"/>
        <end position="435"/>
    </location>
</feature>
<dbReference type="InterPro" id="IPR011429">
    <property type="entry name" value="Cyt_c_Planctomycete-type"/>
</dbReference>
<feature type="signal peptide" evidence="3">
    <location>
        <begin position="1"/>
        <end position="28"/>
    </location>
</feature>
<dbReference type="Pfam" id="PF07587">
    <property type="entry name" value="PSD1"/>
    <property type="match status" value="1"/>
</dbReference>
<protein>
    <submittedName>
        <fullName evidence="7">Planctomycete cytochrome C</fullName>
    </submittedName>
</protein>
<sequence length="796" mass="90377" precursor="true">MFPYALTRACSLLRFGTLVLGLVSSGFAADVSFNRDIRPLLSDRCFACHGPDAETREASLRLDQTDTPDGAYTSEAIVPGSLEDSLLWERITTDDDDLRMPPSDSHKPALTAEEIEQIRQWIEAGAAYENFWAFEPPRQQDAPSVDNAAWSEQPIDLFVLQQLEAQGMQPANEADKRTLIRRLTLDLTGLPPTRDEVHAFLADDSPAAYEQLVERLLAREQYGEHMARYWLDLVRFADTNGMHKDFYRNFVSYREWVIRAFNENLGYDDFVRYQLAGDLYPNPSTDQYIASGFNRLHLIIDRGTALPEESHFKNVVDRVTATGTAFMGLTVHCATCHDHKYDPITQKDFYALYAFFNNLDAEPETERAPPRGLQSPVVSLPSPEQTRQLAELKSQWDRQEQALKAAQQKDDEAVLKRAQQQRNAAKKRYDQFLATIPQAMVMKEREDIRPAHLRIRGQYDALGEVVQRDTPGFLPPLEKQGDVASRMDLAEWMVDRNNPLTARVAVNRFWQQLFGVGLVKTSEDLGAQGEVPSHPELLDYLAVSFMDSGWDIKALMKKMVMSQTYRQVSTTSPKQFREDPLNRRLARGSRYRLDAEVIRDQILATSGLLSTKMYGPSVKPPQPAGLWKSVTMTNERFKPDAGEDIYRRSVYTFWKRAMPPPQMTILNAPNRDACIARRERTNTPSQALLLLNEAEYLKAARALALRVLAQQPDDREHQIAWAYEVVTSRLPDEQEQAEFATLLADLTKYYLASPALAEQLCQGVEAVEGAEAQAELAAWTILVNSLYNLDITKNRD</sequence>
<accession>A0A5B9R168</accession>
<dbReference type="Pfam" id="PF07635">
    <property type="entry name" value="PSCyt1"/>
    <property type="match status" value="1"/>
</dbReference>
<name>A0A5B9R168_9BACT</name>
<feature type="region of interest" description="Disordered" evidence="2">
    <location>
        <begin position="363"/>
        <end position="382"/>
    </location>
</feature>
<dbReference type="PANTHER" id="PTHR35889">
    <property type="entry name" value="CYCLOINULO-OLIGOSACCHARIDE FRUCTANOTRANSFERASE-RELATED"/>
    <property type="match status" value="1"/>
</dbReference>
<reference evidence="7 8" key="1">
    <citation type="submission" date="2019-08" db="EMBL/GenBank/DDBJ databases">
        <title>Deep-cultivation of Planctomycetes and their phenomic and genomic characterization uncovers novel biology.</title>
        <authorList>
            <person name="Wiegand S."/>
            <person name="Jogler M."/>
            <person name="Boedeker C."/>
            <person name="Pinto D."/>
            <person name="Vollmers J."/>
            <person name="Rivas-Marin E."/>
            <person name="Kohn T."/>
            <person name="Peeters S.H."/>
            <person name="Heuer A."/>
            <person name="Rast P."/>
            <person name="Oberbeckmann S."/>
            <person name="Bunk B."/>
            <person name="Jeske O."/>
            <person name="Meyerdierks A."/>
            <person name="Storesund J.E."/>
            <person name="Kallscheuer N."/>
            <person name="Luecker S."/>
            <person name="Lage O.M."/>
            <person name="Pohl T."/>
            <person name="Merkel B.J."/>
            <person name="Hornburger P."/>
            <person name="Mueller R.-W."/>
            <person name="Bruemmer F."/>
            <person name="Labrenz M."/>
            <person name="Spormann A.M."/>
            <person name="Op den Camp H."/>
            <person name="Overmann J."/>
            <person name="Amann R."/>
            <person name="Jetten M.S.M."/>
            <person name="Mascher T."/>
            <person name="Medema M.H."/>
            <person name="Devos D.P."/>
            <person name="Kaster A.-K."/>
            <person name="Ovreas L."/>
            <person name="Rohde M."/>
            <person name="Galperin M.Y."/>
            <person name="Jogler C."/>
        </authorList>
    </citation>
    <scope>NUCLEOTIDE SEQUENCE [LARGE SCALE GENOMIC DNA]</scope>
    <source>
        <strain evidence="7 8">UC8</strain>
    </source>
</reference>
<evidence type="ECO:0000259" key="5">
    <source>
        <dbReference type="Pfam" id="PF07587"/>
    </source>
</evidence>
<feature type="chain" id="PRO_5022941114" evidence="3">
    <location>
        <begin position="29"/>
        <end position="796"/>
    </location>
</feature>
<dbReference type="RefSeq" id="WP_068140097.1">
    <property type="nucleotide sequence ID" value="NZ_CP042914.1"/>
</dbReference>